<accession>A0ABS8L246</accession>
<comment type="caution">
    <text evidence="3">The sequence shown here is derived from an EMBL/GenBank/DDBJ whole genome shotgun (WGS) entry which is preliminary data.</text>
</comment>
<dbReference type="RefSeq" id="WP_230553834.1">
    <property type="nucleotide sequence ID" value="NZ_JAJISD010000014.1"/>
</dbReference>
<evidence type="ECO:0000256" key="1">
    <source>
        <dbReference type="SAM" id="SignalP"/>
    </source>
</evidence>
<dbReference type="Pfam" id="PF00565">
    <property type="entry name" value="SNase"/>
    <property type="match status" value="1"/>
</dbReference>
<dbReference type="InterPro" id="IPR035437">
    <property type="entry name" value="SNase_OB-fold_sf"/>
</dbReference>
<dbReference type="EMBL" id="JAJISD010000014">
    <property type="protein sequence ID" value="MCC8432416.1"/>
    <property type="molecule type" value="Genomic_DNA"/>
</dbReference>
<keyword evidence="4" id="KW-1185">Reference proteome</keyword>
<keyword evidence="1" id="KW-0732">Signal</keyword>
<feature type="domain" description="TNase-like" evidence="2">
    <location>
        <begin position="79"/>
        <end position="189"/>
    </location>
</feature>
<name>A0ABS8L246_9HYPH</name>
<feature type="signal peptide" evidence="1">
    <location>
        <begin position="1"/>
        <end position="24"/>
    </location>
</feature>
<organism evidence="3 4">
    <name type="scientific">Reyranella aquatilis</name>
    <dbReference type="NCBI Taxonomy" id="2035356"/>
    <lineage>
        <taxon>Bacteria</taxon>
        <taxon>Pseudomonadati</taxon>
        <taxon>Pseudomonadota</taxon>
        <taxon>Alphaproteobacteria</taxon>
        <taxon>Hyphomicrobiales</taxon>
        <taxon>Reyranellaceae</taxon>
        <taxon>Reyranella</taxon>
    </lineage>
</organism>
<sequence length="196" mass="20549">MKRFAKRSGLLPLALLLCAGPAFAQTKPAAPAAAPAAPPAPAAKPAACASAGALPQSWSGQAYAIDGEQLGGVGLKAPLKLWGLQAPALRDAAKAETVGGMRARATLEDLLARADHKVKCRIARFDSDCRLVAQCALDEAQPVDLGGAMLASGVAWGHELEDALSWEPRASQRYADAEFEARKARKGMWPVWLGEK</sequence>
<dbReference type="Gene3D" id="2.40.50.90">
    <property type="match status" value="1"/>
</dbReference>
<protein>
    <submittedName>
        <fullName evidence="3">Thermonuclease family protein</fullName>
    </submittedName>
</protein>
<proteinExistence type="predicted"/>
<evidence type="ECO:0000313" key="3">
    <source>
        <dbReference type="EMBL" id="MCC8432416.1"/>
    </source>
</evidence>
<feature type="chain" id="PRO_5045052340" evidence="1">
    <location>
        <begin position="25"/>
        <end position="196"/>
    </location>
</feature>
<gene>
    <name evidence="3" type="ORF">LJ725_25860</name>
</gene>
<evidence type="ECO:0000313" key="4">
    <source>
        <dbReference type="Proteomes" id="UP001198862"/>
    </source>
</evidence>
<dbReference type="Proteomes" id="UP001198862">
    <property type="component" value="Unassembled WGS sequence"/>
</dbReference>
<evidence type="ECO:0000259" key="2">
    <source>
        <dbReference type="Pfam" id="PF00565"/>
    </source>
</evidence>
<dbReference type="InterPro" id="IPR016071">
    <property type="entry name" value="Staphylococal_nuclease_OB-fold"/>
</dbReference>
<dbReference type="SUPFAM" id="SSF50199">
    <property type="entry name" value="Staphylococcal nuclease"/>
    <property type="match status" value="1"/>
</dbReference>
<reference evidence="3 4" key="1">
    <citation type="submission" date="2021-11" db="EMBL/GenBank/DDBJ databases">
        <authorList>
            <person name="Lee D.-H."/>
            <person name="Kim S.-B."/>
        </authorList>
    </citation>
    <scope>NUCLEOTIDE SEQUENCE [LARGE SCALE GENOMIC DNA]</scope>
    <source>
        <strain evidence="3 4">KCTC 52223</strain>
    </source>
</reference>